<dbReference type="Gene3D" id="3.40.50.1460">
    <property type="match status" value="1"/>
</dbReference>
<dbReference type="Proteomes" id="UP000502665">
    <property type="component" value="Chromosome"/>
</dbReference>
<evidence type="ECO:0000313" key="4">
    <source>
        <dbReference type="Proteomes" id="UP000502665"/>
    </source>
</evidence>
<feature type="domain" description="Peptidase C14 caspase" evidence="2">
    <location>
        <begin position="78"/>
        <end position="174"/>
    </location>
</feature>
<dbReference type="RefSeq" id="WP_171395538.1">
    <property type="nucleotide sequence ID" value="NZ_CP049838.1"/>
</dbReference>
<dbReference type="EMBL" id="CP049838">
    <property type="protein sequence ID" value="QJS99882.1"/>
    <property type="molecule type" value="Genomic_DNA"/>
</dbReference>
<dbReference type="GO" id="GO:0006508">
    <property type="term" value="P:proteolysis"/>
    <property type="evidence" value="ECO:0007669"/>
    <property type="project" value="InterPro"/>
</dbReference>
<evidence type="ECO:0000256" key="1">
    <source>
        <dbReference type="SAM" id="MobiDB-lite"/>
    </source>
</evidence>
<keyword evidence="4" id="KW-1185">Reference proteome</keyword>
<dbReference type="Gene3D" id="3.40.50.300">
    <property type="entry name" value="P-loop containing nucleotide triphosphate hydrolases"/>
    <property type="match status" value="1"/>
</dbReference>
<dbReference type="InterPro" id="IPR029030">
    <property type="entry name" value="Caspase-like_dom_sf"/>
</dbReference>
<proteinExistence type="predicted"/>
<feature type="region of interest" description="Disordered" evidence="1">
    <location>
        <begin position="1"/>
        <end position="26"/>
    </location>
</feature>
<evidence type="ECO:0000259" key="2">
    <source>
        <dbReference type="Pfam" id="PF00656"/>
    </source>
</evidence>
<gene>
    <name evidence="3" type="ORF">G9272_05945</name>
</gene>
<sequence>MNSHGTGAHVAASHDTRGEGPGVPDEEVLRRHFVAIATGEYDDPHLESLAVGDEVRAMREWLCAERLNGRRFRCGYPELAANPTKRQIRDALEEPPADEEWRDSDAAVVFVTGHGLTADGTHYLILKTTDTSKVGKTAFRTADLIGWLAETRIRHLLLILDACHAGRVALEAQSRDAEPPDTWVVLPSATRNQKAVTGALTGAISALLAELASPQGEKYGHDPYLTVNDFLAGVQYHLGDGQLLDPLYGSRRDRPHLCLPNPHYRADPTVEVRAARHDLALDRRDLETHWGPRSRGVANDGQQGWLFTGRADLMRELIAAATGAPGATIVTGGAGSGKSAVLARLVTLSDEQFLDRHAADAAAVPAVLRPPPGAVDVAVVATGKLHTRILAQICHALLVPAPVGDHLEPTVEERLASWHTWLRGRRRPLTIVLDALDEAADPHALLREVLARLEPDPDAPRIRLLVGVRSLAANEESPHAPVTASDTAAMADTAQAALRARRIVVDQAPWWNQHDVVAYVDSILRNTRGSPYAVAPAGATESVATALGERAGRSFLIGRMAASSLAASGGVITADHPGWLAALGEGVLGVFRQDLHHSLPEPDDRRRAVVLLRAVAFAHGSGLPWRGIWPLVAHAVDDEGGYYGDAEIAWLLGSRLGAYLVTDREDDTTVYRLFHDLLRATLRDRWRELLRLPSG</sequence>
<dbReference type="SUPFAM" id="SSF52129">
    <property type="entry name" value="Caspase-like"/>
    <property type="match status" value="1"/>
</dbReference>
<protein>
    <submittedName>
        <fullName evidence="3">Caspase family protein</fullName>
    </submittedName>
</protein>
<dbReference type="GO" id="GO:0004197">
    <property type="term" value="F:cysteine-type endopeptidase activity"/>
    <property type="evidence" value="ECO:0007669"/>
    <property type="project" value="InterPro"/>
</dbReference>
<name>A0A6M4WU59_9ACTN</name>
<organism evidence="3 4">
    <name type="scientific">Streptomyces asoensis</name>
    <dbReference type="NCBI Taxonomy" id="249586"/>
    <lineage>
        <taxon>Bacteria</taxon>
        <taxon>Bacillati</taxon>
        <taxon>Actinomycetota</taxon>
        <taxon>Actinomycetes</taxon>
        <taxon>Kitasatosporales</taxon>
        <taxon>Streptomycetaceae</taxon>
        <taxon>Streptomyces</taxon>
    </lineage>
</organism>
<dbReference type="AlphaFoldDB" id="A0A6M4WU59"/>
<reference evidence="3" key="1">
    <citation type="submission" date="2020-03" db="EMBL/GenBank/DDBJ databases">
        <title>Molecular networking-based the target discovery of potent antiproliferative macrolactams: 5/6/7/16 polycyclic ansamycins and glycosylated trienomycin from Streptomyces cacaoi subsp. asoensis.</title>
        <authorList>
            <person name="Liu L.-L."/>
        </authorList>
    </citation>
    <scope>NUCLEOTIDE SEQUENCE [LARGE SCALE GENOMIC DNA]</scope>
    <source>
        <strain evidence="3">H2S5</strain>
    </source>
</reference>
<evidence type="ECO:0000313" key="3">
    <source>
        <dbReference type="EMBL" id="QJS99882.1"/>
    </source>
</evidence>
<accession>A0A6M4WU59</accession>
<dbReference type="InterPro" id="IPR027417">
    <property type="entry name" value="P-loop_NTPase"/>
</dbReference>
<dbReference type="InterPro" id="IPR011600">
    <property type="entry name" value="Pept_C14_caspase"/>
</dbReference>
<dbReference type="Pfam" id="PF00656">
    <property type="entry name" value="Peptidase_C14"/>
    <property type="match status" value="1"/>
</dbReference>